<dbReference type="AlphaFoldDB" id="A0A4Y7SRU7"/>
<proteinExistence type="predicted"/>
<accession>A0A4Y7SRU7</accession>
<reference evidence="1 2" key="1">
    <citation type="journal article" date="2019" name="Nat. Ecol. Evol.">
        <title>Megaphylogeny resolves global patterns of mushroom evolution.</title>
        <authorList>
            <person name="Varga T."/>
            <person name="Krizsan K."/>
            <person name="Foldi C."/>
            <person name="Dima B."/>
            <person name="Sanchez-Garcia M."/>
            <person name="Sanchez-Ramirez S."/>
            <person name="Szollosi G.J."/>
            <person name="Szarkandi J.G."/>
            <person name="Papp V."/>
            <person name="Albert L."/>
            <person name="Andreopoulos W."/>
            <person name="Angelini C."/>
            <person name="Antonin V."/>
            <person name="Barry K.W."/>
            <person name="Bougher N.L."/>
            <person name="Buchanan P."/>
            <person name="Buyck B."/>
            <person name="Bense V."/>
            <person name="Catcheside P."/>
            <person name="Chovatia M."/>
            <person name="Cooper J."/>
            <person name="Damon W."/>
            <person name="Desjardin D."/>
            <person name="Finy P."/>
            <person name="Geml J."/>
            <person name="Haridas S."/>
            <person name="Hughes K."/>
            <person name="Justo A."/>
            <person name="Karasinski D."/>
            <person name="Kautmanova I."/>
            <person name="Kiss B."/>
            <person name="Kocsube S."/>
            <person name="Kotiranta H."/>
            <person name="LaButti K.M."/>
            <person name="Lechner B.E."/>
            <person name="Liimatainen K."/>
            <person name="Lipzen A."/>
            <person name="Lukacs Z."/>
            <person name="Mihaltcheva S."/>
            <person name="Morgado L.N."/>
            <person name="Niskanen T."/>
            <person name="Noordeloos M.E."/>
            <person name="Ohm R.A."/>
            <person name="Ortiz-Santana B."/>
            <person name="Ovrebo C."/>
            <person name="Racz N."/>
            <person name="Riley R."/>
            <person name="Savchenko A."/>
            <person name="Shiryaev A."/>
            <person name="Soop K."/>
            <person name="Spirin V."/>
            <person name="Szebenyi C."/>
            <person name="Tomsovsky M."/>
            <person name="Tulloss R.E."/>
            <person name="Uehling J."/>
            <person name="Grigoriev I.V."/>
            <person name="Vagvolgyi C."/>
            <person name="Papp T."/>
            <person name="Martin F.M."/>
            <person name="Miettinen O."/>
            <person name="Hibbett D.S."/>
            <person name="Nagy L.G."/>
        </authorList>
    </citation>
    <scope>NUCLEOTIDE SEQUENCE [LARGE SCALE GENOMIC DNA]</scope>
    <source>
        <strain evidence="1 2">FP101781</strain>
    </source>
</reference>
<keyword evidence="2" id="KW-1185">Reference proteome</keyword>
<name>A0A4Y7SRU7_COPMI</name>
<protein>
    <submittedName>
        <fullName evidence="1">Uncharacterized protein</fullName>
    </submittedName>
</protein>
<evidence type="ECO:0000313" key="2">
    <source>
        <dbReference type="Proteomes" id="UP000298030"/>
    </source>
</evidence>
<dbReference type="EMBL" id="QPFP01000065">
    <property type="protein sequence ID" value="TEB24586.1"/>
    <property type="molecule type" value="Genomic_DNA"/>
</dbReference>
<evidence type="ECO:0000313" key="1">
    <source>
        <dbReference type="EMBL" id="TEB24586.1"/>
    </source>
</evidence>
<gene>
    <name evidence="1" type="ORF">FA13DRAFT_1306964</name>
</gene>
<organism evidence="1 2">
    <name type="scientific">Coprinellus micaceus</name>
    <name type="common">Glistening ink-cap mushroom</name>
    <name type="synonym">Coprinus micaceus</name>
    <dbReference type="NCBI Taxonomy" id="71717"/>
    <lineage>
        <taxon>Eukaryota</taxon>
        <taxon>Fungi</taxon>
        <taxon>Dikarya</taxon>
        <taxon>Basidiomycota</taxon>
        <taxon>Agaricomycotina</taxon>
        <taxon>Agaricomycetes</taxon>
        <taxon>Agaricomycetidae</taxon>
        <taxon>Agaricales</taxon>
        <taxon>Agaricineae</taxon>
        <taxon>Psathyrellaceae</taxon>
        <taxon>Coprinellus</taxon>
    </lineage>
</organism>
<comment type="caution">
    <text evidence="1">The sequence shown here is derived from an EMBL/GenBank/DDBJ whole genome shotgun (WGS) entry which is preliminary data.</text>
</comment>
<dbReference type="Proteomes" id="UP000298030">
    <property type="component" value="Unassembled WGS sequence"/>
</dbReference>
<sequence>MCKTPPFERWRRSLRHRFWCKTRPGCECAACVFLLLLLGCRRPTSGSKGVRSVYRLRYDSTAMKRCLQISANIPPTYIQRRFYSVSIRTS</sequence>